<evidence type="ECO:0000256" key="2">
    <source>
        <dbReference type="SAM" id="SignalP"/>
    </source>
</evidence>
<sequence length="648" mass="73154">MRISWDVSKMRRLVFTASLLAIAVFPQPTRSQNFSVCQHRAEAIWNGTDTEDFTREQIEQFLYRGPVIGMNPLFNRSEFVTITTEGCRAICQDPTDWYWYQDKNLALGITSNWVLPIIALLAALPYESLHRRNDGAPWYEGRLARTLAALLNWLGSPQTALAATLFNIHQIRKCMHATSSSGMGVSGDNELQQVKRDAYYVLSVLGQFKLRAPNRLHDRFLVVLTYGLFRPLISGAAEPDVPLARSKTRELLQEMAFQLRMLRRRGVYPTFVSIFVFFVAFGVSLVFAFADVGERTTAHSLALGILVSWLPLMVLFTMLDRNPVSADRTKVLIVRWLWNVDAVQRWAALQSQARDASEIDWWSQEKENDYKIFVNSVHQQQAREAAPAGDQDSEDTERQSEGDNYILEYIGQPEGALFDNDILEFVGQGREIGYGGLAHAVLLSVYDSYSDDRQIRPLIEIAKRAGRKLTGHRPGSWRLLSLVSLGLVWVDVSMAVMIAYNTPTVGWGCWSGSYMTYGLLSTLPWALHSLPGFKHPGPRLRAFCHLLNAVSTLWLVFILFAHISGVFNDCVCKSALPGYMDFANSVFYIDHFDVDKWWKRGAIVGALPSFGSFLASILLLMRLKPLWQASEQQSSPACALGTDMGWLR</sequence>
<feature type="transmembrane region" description="Helical" evidence="1">
    <location>
        <begin position="105"/>
        <end position="124"/>
    </location>
</feature>
<evidence type="ECO:0000256" key="1">
    <source>
        <dbReference type="SAM" id="Phobius"/>
    </source>
</evidence>
<protein>
    <submittedName>
        <fullName evidence="3">Uncharacterized protein</fullName>
    </submittedName>
</protein>
<dbReference type="Proteomes" id="UP000777438">
    <property type="component" value="Unassembled WGS sequence"/>
</dbReference>
<feature type="transmembrane region" description="Helical" evidence="1">
    <location>
        <begin position="542"/>
        <end position="563"/>
    </location>
</feature>
<feature type="transmembrane region" description="Helical" evidence="1">
    <location>
        <begin position="512"/>
        <end position="530"/>
    </location>
</feature>
<keyword evidence="1" id="KW-1133">Transmembrane helix</keyword>
<gene>
    <name evidence="3" type="ORF">B0T10DRAFT_325970</name>
</gene>
<feature type="transmembrane region" description="Helical" evidence="1">
    <location>
        <begin position="267"/>
        <end position="289"/>
    </location>
</feature>
<feature type="signal peptide" evidence="2">
    <location>
        <begin position="1"/>
        <end position="31"/>
    </location>
</feature>
<dbReference type="EMBL" id="JAGPYM010000098">
    <property type="protein sequence ID" value="KAH6867562.1"/>
    <property type="molecule type" value="Genomic_DNA"/>
</dbReference>
<keyword evidence="2" id="KW-0732">Signal</keyword>
<proteinExistence type="predicted"/>
<dbReference type="OrthoDB" id="5392263at2759"/>
<comment type="caution">
    <text evidence="3">The sequence shown here is derived from an EMBL/GenBank/DDBJ whole genome shotgun (WGS) entry which is preliminary data.</text>
</comment>
<feature type="transmembrane region" description="Helical" evidence="1">
    <location>
        <begin position="602"/>
        <end position="621"/>
    </location>
</feature>
<dbReference type="AlphaFoldDB" id="A0A9P8VQ86"/>
<feature type="chain" id="PRO_5040321994" evidence="2">
    <location>
        <begin position="32"/>
        <end position="648"/>
    </location>
</feature>
<reference evidence="3 4" key="1">
    <citation type="journal article" date="2021" name="Nat. Commun.">
        <title>Genetic determinants of endophytism in the Arabidopsis root mycobiome.</title>
        <authorList>
            <person name="Mesny F."/>
            <person name="Miyauchi S."/>
            <person name="Thiergart T."/>
            <person name="Pickel B."/>
            <person name="Atanasova L."/>
            <person name="Karlsson M."/>
            <person name="Huettel B."/>
            <person name="Barry K.W."/>
            <person name="Haridas S."/>
            <person name="Chen C."/>
            <person name="Bauer D."/>
            <person name="Andreopoulos W."/>
            <person name="Pangilinan J."/>
            <person name="LaButti K."/>
            <person name="Riley R."/>
            <person name="Lipzen A."/>
            <person name="Clum A."/>
            <person name="Drula E."/>
            <person name="Henrissat B."/>
            <person name="Kohler A."/>
            <person name="Grigoriev I.V."/>
            <person name="Martin F.M."/>
            <person name="Hacquard S."/>
        </authorList>
    </citation>
    <scope>NUCLEOTIDE SEQUENCE [LARGE SCALE GENOMIC DNA]</scope>
    <source>
        <strain evidence="3 4">MPI-CAGE-CH-0241</strain>
    </source>
</reference>
<keyword evidence="1" id="KW-0812">Transmembrane</keyword>
<evidence type="ECO:0000313" key="3">
    <source>
        <dbReference type="EMBL" id="KAH6867562.1"/>
    </source>
</evidence>
<accession>A0A9P8VQ86</accession>
<organism evidence="3 4">
    <name type="scientific">Thelonectria olida</name>
    <dbReference type="NCBI Taxonomy" id="1576542"/>
    <lineage>
        <taxon>Eukaryota</taxon>
        <taxon>Fungi</taxon>
        <taxon>Dikarya</taxon>
        <taxon>Ascomycota</taxon>
        <taxon>Pezizomycotina</taxon>
        <taxon>Sordariomycetes</taxon>
        <taxon>Hypocreomycetidae</taxon>
        <taxon>Hypocreales</taxon>
        <taxon>Nectriaceae</taxon>
        <taxon>Thelonectria</taxon>
    </lineage>
</organism>
<feature type="transmembrane region" description="Helical" evidence="1">
    <location>
        <begin position="301"/>
        <end position="319"/>
    </location>
</feature>
<name>A0A9P8VQ86_9HYPO</name>
<keyword evidence="1" id="KW-0472">Membrane</keyword>
<evidence type="ECO:0000313" key="4">
    <source>
        <dbReference type="Proteomes" id="UP000777438"/>
    </source>
</evidence>
<feature type="transmembrane region" description="Helical" evidence="1">
    <location>
        <begin position="477"/>
        <end position="500"/>
    </location>
</feature>
<keyword evidence="4" id="KW-1185">Reference proteome</keyword>